<proteinExistence type="predicted"/>
<dbReference type="Gene3D" id="3.40.30.10">
    <property type="entry name" value="Glutaredoxin"/>
    <property type="match status" value="1"/>
</dbReference>
<dbReference type="Proteomes" id="UP001320420">
    <property type="component" value="Unassembled WGS sequence"/>
</dbReference>
<dbReference type="GO" id="GO:0005739">
    <property type="term" value="C:mitochondrion"/>
    <property type="evidence" value="ECO:0007669"/>
    <property type="project" value="TreeGrafter"/>
</dbReference>
<dbReference type="InterPro" id="IPR036249">
    <property type="entry name" value="Thioredoxin-like_sf"/>
</dbReference>
<dbReference type="GO" id="GO:0006749">
    <property type="term" value="P:glutathione metabolic process"/>
    <property type="evidence" value="ECO:0007669"/>
    <property type="project" value="TreeGrafter"/>
</dbReference>
<dbReference type="GO" id="GO:0005777">
    <property type="term" value="C:peroxisome"/>
    <property type="evidence" value="ECO:0007669"/>
    <property type="project" value="TreeGrafter"/>
</dbReference>
<dbReference type="EMBL" id="JAKJXP020000075">
    <property type="protein sequence ID" value="KAK7749314.1"/>
    <property type="molecule type" value="Genomic_DNA"/>
</dbReference>
<dbReference type="GO" id="GO:0004364">
    <property type="term" value="F:glutathione transferase activity"/>
    <property type="evidence" value="ECO:0007669"/>
    <property type="project" value="TreeGrafter"/>
</dbReference>
<evidence type="ECO:0000313" key="1">
    <source>
        <dbReference type="EMBL" id="KAK7749314.1"/>
    </source>
</evidence>
<evidence type="ECO:0000313" key="2">
    <source>
        <dbReference type="Proteomes" id="UP001320420"/>
    </source>
</evidence>
<dbReference type="PANTHER" id="PTHR42943:SF13">
    <property type="entry name" value="GLUTATHIONE S-TRANSFERASE KAPPA-RELATED"/>
    <property type="match status" value="1"/>
</dbReference>
<dbReference type="InterPro" id="IPR051924">
    <property type="entry name" value="GST_Kappa/NadH"/>
</dbReference>
<dbReference type="AlphaFoldDB" id="A0AAN9YP58"/>
<organism evidence="1 2">
    <name type="scientific">Diatrype stigma</name>
    <dbReference type="NCBI Taxonomy" id="117547"/>
    <lineage>
        <taxon>Eukaryota</taxon>
        <taxon>Fungi</taxon>
        <taxon>Dikarya</taxon>
        <taxon>Ascomycota</taxon>
        <taxon>Pezizomycotina</taxon>
        <taxon>Sordariomycetes</taxon>
        <taxon>Xylariomycetidae</taxon>
        <taxon>Xylariales</taxon>
        <taxon>Diatrypaceae</taxon>
        <taxon>Diatrype</taxon>
    </lineage>
</organism>
<accession>A0AAN9YP58</accession>
<reference evidence="1 2" key="1">
    <citation type="submission" date="2024-02" db="EMBL/GenBank/DDBJ databases">
        <title>De novo assembly and annotation of 12 fungi associated with fruit tree decline syndrome in Ontario, Canada.</title>
        <authorList>
            <person name="Sulman M."/>
            <person name="Ellouze W."/>
            <person name="Ilyukhin E."/>
        </authorList>
    </citation>
    <scope>NUCLEOTIDE SEQUENCE [LARGE SCALE GENOMIC DNA]</scope>
    <source>
        <strain evidence="1 2">M11/M66-122</strain>
    </source>
</reference>
<gene>
    <name evidence="1" type="ORF">SLS62_008283</name>
</gene>
<dbReference type="SUPFAM" id="SSF52833">
    <property type="entry name" value="Thioredoxin-like"/>
    <property type="match status" value="1"/>
</dbReference>
<name>A0AAN9YP58_9PEZI</name>
<dbReference type="GO" id="GO:0004602">
    <property type="term" value="F:glutathione peroxidase activity"/>
    <property type="evidence" value="ECO:0007669"/>
    <property type="project" value="TreeGrafter"/>
</dbReference>
<keyword evidence="2" id="KW-1185">Reference proteome</keyword>
<evidence type="ECO:0008006" key="3">
    <source>
        <dbReference type="Google" id="ProtNLM"/>
    </source>
</evidence>
<protein>
    <recommendedName>
        <fullName evidence="3">Glutathione transferase</fullName>
    </recommendedName>
</protein>
<sequence>MITLFKKSHNAKVTLEAEPSIIIGYIPFFLEASMPLLVRNKPPWTLPAKAVYGDYDFERAKRAVGLPDVTVPGDLMVLGRTQVPLRALHAIKTRFPAETYLAAFHYLLYAFWVLHRDLTSAEGVGKALGEIPVGFAGKGEGKGSQSRSRPLFTAEQVGEILRAVGSQPCKDALKRSTDEALQRGAFGCPWMWVTDREGKGEPFFGSDRWHYIYEFLGLPYQDVALLPSSKPGEDKSKL</sequence>
<dbReference type="PANTHER" id="PTHR42943">
    <property type="entry name" value="GLUTATHIONE S-TRANSFERASE KAPPA"/>
    <property type="match status" value="1"/>
</dbReference>
<comment type="caution">
    <text evidence="1">The sequence shown here is derived from an EMBL/GenBank/DDBJ whole genome shotgun (WGS) entry which is preliminary data.</text>
</comment>